<keyword evidence="3" id="KW-0560">Oxidoreductase</keyword>
<sequence>MSTVESSPRVRLALMSTPYMKNEPTIVPHLHIQNAFSLTGIDVNSTNSTFWSKMGLVELVLETRWLVVGSLFILYFLKKFQAYYRLRKFKGPLSCGFSHFLHTKAVLSLRCERWYKEMTDQYGSIVRIGPNALITSSPELWAHINAVRSPYKRSDWYYHAARFKPGEDHVFSETNNERHDRRRKQMLMGYSGKENLSLESDIDLRVLDFLDLIRNRYLSTEDCLKPMDLAKKVQYLTLDVISTVGLGNSFGMLKADKDVNDYIKSGEEGLWVSNFLMGTGLHWIMQIEWMGRLLGPSTDDLKGFGKMMATTGQMVAKRLQSPTDARSDMLASFIRHGLIGNELWMEAFEQVLAGSDTTASGIRGILLCLLSNPRVYKKLQAEIDGAVEDGRAPSTGIISDAQLRRLEYLQAVIREGLRIFVPVVNIFARDVPPEGDEVIVDGESVQIPGGTWIGYSALGMHLNKATYGEDAEVFRPERWLIDDKDHLANMTRVNDLIFGYGRWKCLGQTVALIEIGKTIFEALRNFDWALANPEQPWRRKNVNGLFAFTGSALSTARSDSINPKEVVFLDISSRVAQVGPTLLLRGARSIPQVPRTCFVLGSKAMADTPSYLTTKAGKYALGAYRGPLEQQHGDGSQVAHVELTESSTLKGNGKIRRHWIRFWCCYLIGAIIFLAIFLPLFFTVIIQAISQRVIDEASLVLVEAKVMQPRPESVLLSIQTALRLGVNVPVRLDPNVLHLFNNDQPGNSTYLKVYNDAIVIHGNASIGVQNQPSPINPDPWKHYIRSVVFEPHAPLSAFGTTNIYLGKLKSHISLKKDLPQNRAKIAALNSFAGFSIEDPKMLFPPRDDGVNLVANATLPNPSVMTIEIGTITMDLKSKDLTIGNATINNLTLRPGNHSTPLEGVVDMHTVTENLLPLLQAQRDFLRSGYLSLDAVTREVEYDGVMIPYYTEVMRDLVLSAKVPVNDLLINSVQGILHDNSSGLQSVLDDIRERSAAKGDIISSIGIKHRR</sequence>
<dbReference type="Pfam" id="PF00067">
    <property type="entry name" value="p450"/>
    <property type="match status" value="1"/>
</dbReference>
<dbReference type="InterPro" id="IPR036396">
    <property type="entry name" value="Cyt_P450_sf"/>
</dbReference>
<keyword evidence="9" id="KW-0349">Heme</keyword>
<accession>A0A1S9DT31</accession>
<dbReference type="SUPFAM" id="SSF48264">
    <property type="entry name" value="Cytochrome P450"/>
    <property type="match status" value="1"/>
</dbReference>
<reference evidence="11 12" key="1">
    <citation type="submission" date="2016-10" db="EMBL/GenBank/DDBJ databases">
        <title>Genome sequencing of Aspergillus oryzae BCC7051.</title>
        <authorList>
            <person name="Thammarongtham C."/>
            <person name="Vorapreeda T."/>
            <person name="Nookaew I."/>
            <person name="Srisuk T."/>
            <person name="Land M."/>
            <person name="Jeennor S."/>
            <person name="Laoteng K."/>
        </authorList>
    </citation>
    <scope>NUCLEOTIDE SEQUENCE [LARGE SCALE GENOMIC DNA]</scope>
    <source>
        <strain evidence="11 12">BCC7051</strain>
    </source>
</reference>
<evidence type="ECO:0000256" key="1">
    <source>
        <dbReference type="ARBA" id="ARBA00004972"/>
    </source>
</evidence>
<evidence type="ECO:0000256" key="3">
    <source>
        <dbReference type="ARBA" id="ARBA00023002"/>
    </source>
</evidence>
<dbReference type="PANTHER" id="PTHR24305">
    <property type="entry name" value="CYTOCHROME P450"/>
    <property type="match status" value="1"/>
</dbReference>
<dbReference type="OrthoDB" id="3934656at2759"/>
<dbReference type="PRINTS" id="PR00385">
    <property type="entry name" value="P450"/>
</dbReference>
<protein>
    <recommendedName>
        <fullName evidence="7">Cytochrome P450 monooxygenase ABA1</fullName>
    </recommendedName>
    <alternativeName>
        <fullName evidence="8">Abscisic acid biosynthesis protein 1</fullName>
    </alternativeName>
    <alternativeName>
        <fullName evidence="6">Cytochrome P450 monooxygenase aba1</fullName>
    </alternativeName>
</protein>
<feature type="transmembrane region" description="Helical" evidence="10">
    <location>
        <begin position="660"/>
        <end position="682"/>
    </location>
</feature>
<comment type="cofactor">
    <cofactor evidence="9">
        <name>heme</name>
        <dbReference type="ChEBI" id="CHEBI:30413"/>
    </cofactor>
</comment>
<keyword evidence="10" id="KW-0472">Membrane</keyword>
<evidence type="ECO:0000256" key="6">
    <source>
        <dbReference type="ARBA" id="ARBA00067672"/>
    </source>
</evidence>
<dbReference type="PANTHER" id="PTHR24305:SF168">
    <property type="entry name" value="P450, PUTATIVE (EUROFUNG)-RELATED"/>
    <property type="match status" value="1"/>
</dbReference>
<comment type="similarity">
    <text evidence="2">Belongs to the cytochrome P450 family.</text>
</comment>
<dbReference type="CDD" id="cd11060">
    <property type="entry name" value="CYP57A1-like"/>
    <property type="match status" value="1"/>
</dbReference>
<feature type="transmembrane region" description="Helical" evidence="10">
    <location>
        <begin position="59"/>
        <end position="77"/>
    </location>
</feature>
<dbReference type="Pfam" id="PF12505">
    <property type="entry name" value="DUF3712"/>
    <property type="match status" value="1"/>
</dbReference>
<feature type="binding site" description="axial binding residue" evidence="9">
    <location>
        <position position="505"/>
    </location>
    <ligand>
        <name>heme</name>
        <dbReference type="ChEBI" id="CHEBI:30413"/>
    </ligand>
    <ligandPart>
        <name>Fe</name>
        <dbReference type="ChEBI" id="CHEBI:18248"/>
    </ligandPart>
</feature>
<name>A0A1S9DT31_ASPOZ</name>
<keyword evidence="9" id="KW-0408">Iron</keyword>
<dbReference type="Gene3D" id="1.10.630.10">
    <property type="entry name" value="Cytochrome P450"/>
    <property type="match status" value="1"/>
</dbReference>
<evidence type="ECO:0000313" key="12">
    <source>
        <dbReference type="Proteomes" id="UP000190312"/>
    </source>
</evidence>
<dbReference type="VEuPathDB" id="FungiDB:AO090012000661"/>
<dbReference type="GO" id="GO:0020037">
    <property type="term" value="F:heme binding"/>
    <property type="evidence" value="ECO:0007669"/>
    <property type="project" value="InterPro"/>
</dbReference>
<dbReference type="GO" id="GO:0005506">
    <property type="term" value="F:iron ion binding"/>
    <property type="evidence" value="ECO:0007669"/>
    <property type="project" value="InterPro"/>
</dbReference>
<keyword evidence="9" id="KW-0479">Metal-binding</keyword>
<comment type="pathway">
    <text evidence="1">Hormone biosynthesis.</text>
</comment>
<evidence type="ECO:0000256" key="7">
    <source>
        <dbReference type="ARBA" id="ARBA00068222"/>
    </source>
</evidence>
<evidence type="ECO:0000256" key="10">
    <source>
        <dbReference type="SAM" id="Phobius"/>
    </source>
</evidence>
<evidence type="ECO:0000256" key="4">
    <source>
        <dbReference type="ARBA" id="ARBA00023026"/>
    </source>
</evidence>
<proteinExistence type="inferred from homology"/>
<comment type="caution">
    <text evidence="11">The sequence shown here is derived from an EMBL/GenBank/DDBJ whole genome shotgun (WGS) entry which is preliminary data.</text>
</comment>
<evidence type="ECO:0000256" key="9">
    <source>
        <dbReference type="PIRSR" id="PIRSR602401-1"/>
    </source>
</evidence>
<dbReference type="VEuPathDB" id="FungiDB:AO090166000116"/>
<evidence type="ECO:0000256" key="5">
    <source>
        <dbReference type="ARBA" id="ARBA00023033"/>
    </source>
</evidence>
<dbReference type="InterPro" id="IPR001128">
    <property type="entry name" value="Cyt_P450"/>
</dbReference>
<gene>
    <name evidence="11" type="ORF">OAory_01087050</name>
</gene>
<keyword evidence="4" id="KW-0843">Virulence</keyword>
<dbReference type="Proteomes" id="UP000190312">
    <property type="component" value="Unassembled WGS sequence"/>
</dbReference>
<dbReference type="InterPro" id="IPR050121">
    <property type="entry name" value="Cytochrome_P450_monoxygenase"/>
</dbReference>
<dbReference type="EMBL" id="MKZY01000003">
    <property type="protein sequence ID" value="OOO12235.1"/>
    <property type="molecule type" value="Genomic_DNA"/>
</dbReference>
<keyword evidence="5" id="KW-0503">Monooxygenase</keyword>
<dbReference type="AlphaFoldDB" id="A0A1S9DT31"/>
<dbReference type="PRINTS" id="PR00463">
    <property type="entry name" value="EP450I"/>
</dbReference>
<dbReference type="GO" id="GO:0016705">
    <property type="term" value="F:oxidoreductase activity, acting on paired donors, with incorporation or reduction of molecular oxygen"/>
    <property type="evidence" value="ECO:0007669"/>
    <property type="project" value="InterPro"/>
</dbReference>
<dbReference type="InterPro" id="IPR002401">
    <property type="entry name" value="Cyt_P450_E_grp-I"/>
</dbReference>
<evidence type="ECO:0000256" key="8">
    <source>
        <dbReference type="ARBA" id="ARBA00079990"/>
    </source>
</evidence>
<dbReference type="GO" id="GO:0004497">
    <property type="term" value="F:monooxygenase activity"/>
    <property type="evidence" value="ECO:0007669"/>
    <property type="project" value="UniProtKB-KW"/>
</dbReference>
<dbReference type="eggNOG" id="KOG0156">
    <property type="taxonomic scope" value="Eukaryota"/>
</dbReference>
<evidence type="ECO:0000256" key="2">
    <source>
        <dbReference type="ARBA" id="ARBA00010617"/>
    </source>
</evidence>
<evidence type="ECO:0000313" key="11">
    <source>
        <dbReference type="EMBL" id="OOO12235.1"/>
    </source>
</evidence>
<organism evidence="11 12">
    <name type="scientific">Aspergillus oryzae</name>
    <name type="common">Yellow koji mold</name>
    <dbReference type="NCBI Taxonomy" id="5062"/>
    <lineage>
        <taxon>Eukaryota</taxon>
        <taxon>Fungi</taxon>
        <taxon>Dikarya</taxon>
        <taxon>Ascomycota</taxon>
        <taxon>Pezizomycotina</taxon>
        <taxon>Eurotiomycetes</taxon>
        <taxon>Eurotiomycetidae</taxon>
        <taxon>Eurotiales</taxon>
        <taxon>Aspergillaceae</taxon>
        <taxon>Aspergillus</taxon>
        <taxon>Aspergillus subgen. Circumdati</taxon>
    </lineage>
</organism>
<keyword evidence="10" id="KW-1133">Transmembrane helix</keyword>
<keyword evidence="10" id="KW-0812">Transmembrane</keyword>
<dbReference type="InterPro" id="IPR022185">
    <property type="entry name" value="DUF3712"/>
</dbReference>
<dbReference type="FunFam" id="1.10.630.10:FF:000076">
    <property type="entry name" value="Cytochrome P450 monooxygenase"/>
    <property type="match status" value="1"/>
</dbReference>